<comment type="caution">
    <text evidence="10">The sequence shown here is derived from an EMBL/GenBank/DDBJ whole genome shotgun (WGS) entry which is preliminary data.</text>
</comment>
<protein>
    <recommendedName>
        <fullName evidence="12">Tat pathway signal sequence</fullName>
    </recommendedName>
</protein>
<keyword evidence="4 9" id="KW-1133">Transmembrane helix</keyword>
<dbReference type="InterPro" id="IPR021765">
    <property type="entry name" value="UstYa-like"/>
</dbReference>
<evidence type="ECO:0000313" key="10">
    <source>
        <dbReference type="EMBL" id="KAK1761845.1"/>
    </source>
</evidence>
<sequence length="297" mass="33884">MAAYTKLEDAPRALGEESDRDTLLGYETGLAIPRKPRPWWRRVQLPVLYLSNLLLLLIIWTLSLQNLHLSRESGRDPSSTVYSPANEAIEYEEKLFKGGFFTKANEYMGFPTKETDEAWSDLFNFGVSVITPEEAAKLPMPTLPIPDTDKYLVELEVFHVLHCLDDIRKVFYPEWYGPAILNLTQPDGSLDRDNNFFRHFDHCIDAIRQSVMCHADVSPISFHVVLPPDDVDDVGTGIFPRLGTKHTCRNFEKIQDWARARTVGRWSPILTAEEARRVAEEAGYDQASLEDDPIWGS</sequence>
<organism evidence="10 11">
    <name type="scientific">Phialemonium atrogriseum</name>
    <dbReference type="NCBI Taxonomy" id="1093897"/>
    <lineage>
        <taxon>Eukaryota</taxon>
        <taxon>Fungi</taxon>
        <taxon>Dikarya</taxon>
        <taxon>Ascomycota</taxon>
        <taxon>Pezizomycotina</taxon>
        <taxon>Sordariomycetes</taxon>
        <taxon>Sordariomycetidae</taxon>
        <taxon>Cephalothecales</taxon>
        <taxon>Cephalothecaceae</taxon>
        <taxon>Phialemonium</taxon>
    </lineage>
</organism>
<accession>A0AAJ0BPK5</accession>
<evidence type="ECO:0000256" key="1">
    <source>
        <dbReference type="ARBA" id="ARBA00004167"/>
    </source>
</evidence>
<name>A0AAJ0BPK5_9PEZI</name>
<dbReference type="RefSeq" id="XP_060278058.1">
    <property type="nucleotide sequence ID" value="XM_060425077.1"/>
</dbReference>
<dbReference type="AlphaFoldDB" id="A0AAJ0BPK5"/>
<evidence type="ECO:0000256" key="8">
    <source>
        <dbReference type="ARBA" id="ARBA00035112"/>
    </source>
</evidence>
<keyword evidence="6 9" id="KW-0472">Membrane</keyword>
<evidence type="ECO:0000256" key="3">
    <source>
        <dbReference type="ARBA" id="ARBA00022692"/>
    </source>
</evidence>
<gene>
    <name evidence="10" type="ORF">QBC33DRAFT_462558</name>
</gene>
<evidence type="ECO:0000256" key="4">
    <source>
        <dbReference type="ARBA" id="ARBA00022989"/>
    </source>
</evidence>
<dbReference type="GO" id="GO:0043386">
    <property type="term" value="P:mycotoxin biosynthetic process"/>
    <property type="evidence" value="ECO:0007669"/>
    <property type="project" value="InterPro"/>
</dbReference>
<evidence type="ECO:0000256" key="2">
    <source>
        <dbReference type="ARBA" id="ARBA00004685"/>
    </source>
</evidence>
<comment type="pathway">
    <text evidence="2">Mycotoxin biosynthesis.</text>
</comment>
<dbReference type="PANTHER" id="PTHR33365">
    <property type="entry name" value="YALI0B05434P"/>
    <property type="match status" value="1"/>
</dbReference>
<keyword evidence="3 9" id="KW-0812">Transmembrane</keyword>
<evidence type="ECO:0000256" key="6">
    <source>
        <dbReference type="ARBA" id="ARBA00023136"/>
    </source>
</evidence>
<evidence type="ECO:0000313" key="11">
    <source>
        <dbReference type="Proteomes" id="UP001244011"/>
    </source>
</evidence>
<reference evidence="10" key="1">
    <citation type="submission" date="2023-06" db="EMBL/GenBank/DDBJ databases">
        <title>Genome-scale phylogeny and comparative genomics of the fungal order Sordariales.</title>
        <authorList>
            <consortium name="Lawrence Berkeley National Laboratory"/>
            <person name="Hensen N."/>
            <person name="Bonometti L."/>
            <person name="Westerberg I."/>
            <person name="Brannstrom I.O."/>
            <person name="Guillou S."/>
            <person name="Cros-Aarteil S."/>
            <person name="Calhoun S."/>
            <person name="Haridas S."/>
            <person name="Kuo A."/>
            <person name="Mondo S."/>
            <person name="Pangilinan J."/>
            <person name="Riley R."/>
            <person name="Labutti K."/>
            <person name="Andreopoulos B."/>
            <person name="Lipzen A."/>
            <person name="Chen C."/>
            <person name="Yanf M."/>
            <person name="Daum C."/>
            <person name="Ng V."/>
            <person name="Clum A."/>
            <person name="Steindorff A."/>
            <person name="Ohm R."/>
            <person name="Martin F."/>
            <person name="Silar P."/>
            <person name="Natvig D."/>
            <person name="Lalanne C."/>
            <person name="Gautier V."/>
            <person name="Ament-Velasquez S.L."/>
            <person name="Kruys A."/>
            <person name="Hutchinson M.I."/>
            <person name="Powell A.J."/>
            <person name="Barry K."/>
            <person name="Miller A.N."/>
            <person name="Grigoriev I.V."/>
            <person name="Debuchy R."/>
            <person name="Gladieux P."/>
            <person name="Thoren M.H."/>
            <person name="Johannesson H."/>
        </authorList>
    </citation>
    <scope>NUCLEOTIDE SEQUENCE</scope>
    <source>
        <strain evidence="10">8032-3</strain>
    </source>
</reference>
<comment type="similarity">
    <text evidence="8">Belongs to the ustYa family.</text>
</comment>
<dbReference type="EMBL" id="MU839049">
    <property type="protein sequence ID" value="KAK1761845.1"/>
    <property type="molecule type" value="Genomic_DNA"/>
</dbReference>
<feature type="transmembrane region" description="Helical" evidence="9">
    <location>
        <begin position="43"/>
        <end position="62"/>
    </location>
</feature>
<evidence type="ECO:0000256" key="7">
    <source>
        <dbReference type="ARBA" id="ARBA00023180"/>
    </source>
</evidence>
<keyword evidence="7" id="KW-0325">Glycoprotein</keyword>
<evidence type="ECO:0000256" key="9">
    <source>
        <dbReference type="SAM" id="Phobius"/>
    </source>
</evidence>
<dbReference type="PANTHER" id="PTHR33365:SF4">
    <property type="entry name" value="CYCLOCHLOROTINE BIOSYNTHESIS PROTEIN O"/>
    <property type="match status" value="1"/>
</dbReference>
<evidence type="ECO:0008006" key="12">
    <source>
        <dbReference type="Google" id="ProtNLM"/>
    </source>
</evidence>
<dbReference type="Pfam" id="PF11807">
    <property type="entry name" value="UstYa"/>
    <property type="match status" value="1"/>
</dbReference>
<dbReference type="GO" id="GO:0016020">
    <property type="term" value="C:membrane"/>
    <property type="evidence" value="ECO:0007669"/>
    <property type="project" value="UniProtKB-SubCell"/>
</dbReference>
<keyword evidence="5" id="KW-0843">Virulence</keyword>
<comment type="subcellular location">
    <subcellularLocation>
        <location evidence="1">Membrane</location>
        <topology evidence="1">Single-pass membrane protein</topology>
    </subcellularLocation>
</comment>
<proteinExistence type="inferred from homology"/>
<evidence type="ECO:0000256" key="5">
    <source>
        <dbReference type="ARBA" id="ARBA00023026"/>
    </source>
</evidence>
<dbReference type="Proteomes" id="UP001244011">
    <property type="component" value="Unassembled WGS sequence"/>
</dbReference>
<keyword evidence="11" id="KW-1185">Reference proteome</keyword>
<dbReference type="GeneID" id="85308264"/>